<dbReference type="EMBL" id="BK015642">
    <property type="protein sequence ID" value="DAE17617.1"/>
    <property type="molecule type" value="Genomic_DNA"/>
</dbReference>
<organism evidence="2">
    <name type="scientific">Caudovirales sp. ctqPn17</name>
    <dbReference type="NCBI Taxonomy" id="2825772"/>
    <lineage>
        <taxon>Viruses</taxon>
        <taxon>Duplodnaviria</taxon>
        <taxon>Heunggongvirae</taxon>
        <taxon>Uroviricota</taxon>
        <taxon>Caudoviricetes</taxon>
    </lineage>
</organism>
<accession>A0A8S5QFN7</accession>
<sequence>MQIQRHFRHNPPDDGRVVTGRSGPCRTVAENRKKQGG</sequence>
<feature type="region of interest" description="Disordered" evidence="1">
    <location>
        <begin position="1"/>
        <end position="37"/>
    </location>
</feature>
<proteinExistence type="predicted"/>
<evidence type="ECO:0000256" key="1">
    <source>
        <dbReference type="SAM" id="MobiDB-lite"/>
    </source>
</evidence>
<protein>
    <submittedName>
        <fullName evidence="2">Uncharacterized protein</fullName>
    </submittedName>
</protein>
<reference evidence="2" key="1">
    <citation type="journal article" date="2021" name="Proc. Natl. Acad. Sci. U.S.A.">
        <title>A Catalog of Tens of Thousands of Viruses from Human Metagenomes Reveals Hidden Associations with Chronic Diseases.</title>
        <authorList>
            <person name="Tisza M.J."/>
            <person name="Buck C.B."/>
        </authorList>
    </citation>
    <scope>NUCLEOTIDE SEQUENCE</scope>
    <source>
        <strain evidence="2">CtqPn17</strain>
    </source>
</reference>
<evidence type="ECO:0000313" key="2">
    <source>
        <dbReference type="EMBL" id="DAE17617.1"/>
    </source>
</evidence>
<name>A0A8S5QFN7_9CAUD</name>